<evidence type="ECO:0000313" key="3">
    <source>
        <dbReference type="Proteomes" id="UP000267223"/>
    </source>
</evidence>
<evidence type="ECO:0000256" key="1">
    <source>
        <dbReference type="SAM" id="Phobius"/>
    </source>
</evidence>
<comment type="caution">
    <text evidence="2">The sequence shown here is derived from an EMBL/GenBank/DDBJ whole genome shotgun (WGS) entry which is preliminary data.</text>
</comment>
<feature type="transmembrane region" description="Helical" evidence="1">
    <location>
        <begin position="75"/>
        <end position="104"/>
    </location>
</feature>
<dbReference type="RefSeq" id="WP_123121924.1">
    <property type="nucleotide sequence ID" value="NZ_RJJR01000015.1"/>
</dbReference>
<sequence length="151" mass="17475">MPKITIEWKKFDRQLPKIISEEHYNNIKYKRKPMQHAKLNFLKILKWEILFVVIGVISVLILANNLVRIDSIGEMIFALLALVAVFPAITLVISLISFIGDYMIFKEELKKLKAAVSKSNSYTEFCSIMAETSESYVMHLARLKNEDKPVR</sequence>
<keyword evidence="1" id="KW-0812">Transmembrane</keyword>
<organism evidence="2 3">
    <name type="scientific">Hanamia caeni</name>
    <dbReference type="NCBI Taxonomy" id="2294116"/>
    <lineage>
        <taxon>Bacteria</taxon>
        <taxon>Pseudomonadati</taxon>
        <taxon>Bacteroidota</taxon>
        <taxon>Chitinophagia</taxon>
        <taxon>Chitinophagales</taxon>
        <taxon>Chitinophagaceae</taxon>
        <taxon>Hanamia</taxon>
    </lineage>
</organism>
<dbReference type="EMBL" id="RJJR01000015">
    <property type="protein sequence ID" value="RNI33984.1"/>
    <property type="molecule type" value="Genomic_DNA"/>
</dbReference>
<feature type="transmembrane region" description="Helical" evidence="1">
    <location>
        <begin position="44"/>
        <end position="63"/>
    </location>
</feature>
<evidence type="ECO:0000313" key="2">
    <source>
        <dbReference type="EMBL" id="RNI33984.1"/>
    </source>
</evidence>
<proteinExistence type="predicted"/>
<dbReference type="AlphaFoldDB" id="A0A3M9N837"/>
<reference evidence="2 3" key="1">
    <citation type="submission" date="2018-11" db="EMBL/GenBank/DDBJ databases">
        <title>Draft genome sequence of Ferruginibacter sp. BO-59.</title>
        <authorList>
            <person name="Im W.T."/>
        </authorList>
    </citation>
    <scope>NUCLEOTIDE SEQUENCE [LARGE SCALE GENOMIC DNA]</scope>
    <source>
        <strain evidence="2 3">BO-59</strain>
    </source>
</reference>
<keyword evidence="3" id="KW-1185">Reference proteome</keyword>
<protein>
    <submittedName>
        <fullName evidence="2">Uncharacterized protein</fullName>
    </submittedName>
</protein>
<keyword evidence="1" id="KW-0472">Membrane</keyword>
<gene>
    <name evidence="2" type="ORF">EFY79_16880</name>
</gene>
<keyword evidence="1" id="KW-1133">Transmembrane helix</keyword>
<dbReference type="Proteomes" id="UP000267223">
    <property type="component" value="Unassembled WGS sequence"/>
</dbReference>
<accession>A0A3M9N837</accession>
<name>A0A3M9N837_9BACT</name>